<organism evidence="1 2">
    <name type="scientific">Phytohabitans suffuscus</name>
    <dbReference type="NCBI Taxonomy" id="624315"/>
    <lineage>
        <taxon>Bacteria</taxon>
        <taxon>Bacillati</taxon>
        <taxon>Actinomycetota</taxon>
        <taxon>Actinomycetes</taxon>
        <taxon>Micromonosporales</taxon>
        <taxon>Micromonosporaceae</taxon>
    </lineage>
</organism>
<dbReference type="EMBL" id="AP022871">
    <property type="protein sequence ID" value="BCB89653.1"/>
    <property type="molecule type" value="Genomic_DNA"/>
</dbReference>
<dbReference type="InterPro" id="IPR029058">
    <property type="entry name" value="AB_hydrolase_fold"/>
</dbReference>
<gene>
    <name evidence="1" type="ORF">Psuf_069660</name>
</gene>
<dbReference type="RefSeq" id="WP_232075332.1">
    <property type="nucleotide sequence ID" value="NZ_AP022871.1"/>
</dbReference>
<evidence type="ECO:0008006" key="3">
    <source>
        <dbReference type="Google" id="ProtNLM"/>
    </source>
</evidence>
<proteinExistence type="predicted"/>
<keyword evidence="2" id="KW-1185">Reference proteome</keyword>
<dbReference type="Proteomes" id="UP000503011">
    <property type="component" value="Chromosome"/>
</dbReference>
<accession>A0A6F8YUJ5</accession>
<dbReference type="Gene3D" id="3.40.50.1820">
    <property type="entry name" value="alpha/beta hydrolase"/>
    <property type="match status" value="1"/>
</dbReference>
<name>A0A6F8YUJ5_9ACTN</name>
<reference evidence="1 2" key="1">
    <citation type="submission" date="2020-03" db="EMBL/GenBank/DDBJ databases">
        <title>Whole genome shotgun sequence of Phytohabitans suffuscus NBRC 105367.</title>
        <authorList>
            <person name="Komaki H."/>
            <person name="Tamura T."/>
        </authorList>
    </citation>
    <scope>NUCLEOTIDE SEQUENCE [LARGE SCALE GENOMIC DNA]</scope>
    <source>
        <strain evidence="1 2">NBRC 105367</strain>
    </source>
</reference>
<reference evidence="1 2" key="2">
    <citation type="submission" date="2020-03" db="EMBL/GenBank/DDBJ databases">
        <authorList>
            <person name="Ichikawa N."/>
            <person name="Kimura A."/>
            <person name="Kitahashi Y."/>
            <person name="Uohara A."/>
        </authorList>
    </citation>
    <scope>NUCLEOTIDE SEQUENCE [LARGE SCALE GENOMIC DNA]</scope>
    <source>
        <strain evidence="1 2">NBRC 105367</strain>
    </source>
</reference>
<protein>
    <recommendedName>
        <fullName evidence="3">AB hydrolase-1 domain-containing protein</fullName>
    </recommendedName>
</protein>
<dbReference type="SUPFAM" id="SSF53474">
    <property type="entry name" value="alpha/beta-Hydrolases"/>
    <property type="match status" value="1"/>
</dbReference>
<evidence type="ECO:0000313" key="2">
    <source>
        <dbReference type="Proteomes" id="UP000503011"/>
    </source>
</evidence>
<sequence length="92" mass="10167">MLWLGVNYDCNAAINAELERELVTTDLAGQCRDLGVPTLIVGGTKDIRLRWAVDSLRQALPNAQRVGLADAGHLPWTEQHEHFGRVVTTFLA</sequence>
<evidence type="ECO:0000313" key="1">
    <source>
        <dbReference type="EMBL" id="BCB89653.1"/>
    </source>
</evidence>
<dbReference type="KEGG" id="psuu:Psuf_069660"/>
<dbReference type="AlphaFoldDB" id="A0A6F8YUJ5"/>